<dbReference type="Pfam" id="PF02540">
    <property type="entry name" value="NAD_synthase"/>
    <property type="match status" value="1"/>
</dbReference>
<accession>H1KYG8</accession>
<dbReference type="Proteomes" id="UP000003706">
    <property type="component" value="Unassembled WGS sequence"/>
</dbReference>
<keyword evidence="3" id="KW-1185">Reference proteome</keyword>
<proteinExistence type="predicted"/>
<evidence type="ECO:0000313" key="3">
    <source>
        <dbReference type="Proteomes" id="UP000003706"/>
    </source>
</evidence>
<dbReference type="OrthoDB" id="85793at2157"/>
<dbReference type="Gene3D" id="3.40.50.620">
    <property type="entry name" value="HUPs"/>
    <property type="match status" value="1"/>
</dbReference>
<dbReference type="PATRIC" id="fig|647171.4.peg.832"/>
<dbReference type="RefSeq" id="WP_007044280.1">
    <property type="nucleotide sequence ID" value="NZ_AGJL01000017.1"/>
</dbReference>
<comment type="caution">
    <text evidence="2">The sequence shown here is derived from an EMBL/GenBank/DDBJ whole genome shotgun (WGS) entry which is preliminary data.</text>
</comment>
<organism evidence="2 3">
    <name type="scientific">Methanotorris formicicus Mc-S-70</name>
    <dbReference type="NCBI Taxonomy" id="647171"/>
    <lineage>
        <taxon>Archaea</taxon>
        <taxon>Methanobacteriati</taxon>
        <taxon>Methanobacteriota</taxon>
        <taxon>Methanomada group</taxon>
        <taxon>Methanococci</taxon>
        <taxon>Methanococcales</taxon>
        <taxon>Methanocaldococcaceae</taxon>
        <taxon>Methanotorris</taxon>
    </lineage>
</organism>
<gene>
    <name evidence="2" type="ORF">MetfoDRAFT_0841</name>
</gene>
<evidence type="ECO:0000313" key="2">
    <source>
        <dbReference type="EMBL" id="EHP87083.1"/>
    </source>
</evidence>
<dbReference type="GO" id="GO:0006163">
    <property type="term" value="P:purine nucleotide metabolic process"/>
    <property type="evidence" value="ECO:0007669"/>
    <property type="project" value="UniProtKB-ARBA"/>
</dbReference>
<dbReference type="InterPro" id="IPR012096">
    <property type="entry name" value="ATPase_PP-loop_MJ1638"/>
</dbReference>
<dbReference type="AlphaFoldDB" id="H1KYG8"/>
<name>H1KYG8_9EURY</name>
<dbReference type="PIRSF" id="PIRSF006601">
    <property type="entry name" value="ATPase_UCP006601"/>
    <property type="match status" value="1"/>
</dbReference>
<protein>
    <submittedName>
        <fullName evidence="2">Queuosine synthesis-like protein</fullName>
    </submittedName>
</protein>
<dbReference type="SUPFAM" id="SSF52402">
    <property type="entry name" value="Adenine nucleotide alpha hydrolases-like"/>
    <property type="match status" value="1"/>
</dbReference>
<dbReference type="InterPro" id="IPR014729">
    <property type="entry name" value="Rossmann-like_a/b/a_fold"/>
</dbReference>
<dbReference type="InterPro" id="IPR052188">
    <property type="entry name" value="Ni-pincer_cofactor_biosynth"/>
</dbReference>
<evidence type="ECO:0000259" key="1">
    <source>
        <dbReference type="Pfam" id="PF02540"/>
    </source>
</evidence>
<reference evidence="2 3" key="1">
    <citation type="submission" date="2011-09" db="EMBL/GenBank/DDBJ databases">
        <title>The draft genome of Methanotorris formicicus Mc-S-70.</title>
        <authorList>
            <consortium name="US DOE Joint Genome Institute (JGI-PGF)"/>
            <person name="Lucas S."/>
            <person name="Han J."/>
            <person name="Lapidus A."/>
            <person name="Cheng J.-F."/>
            <person name="Goodwin L."/>
            <person name="Pitluck S."/>
            <person name="Peters L."/>
            <person name="Land M.L."/>
            <person name="Hauser L."/>
            <person name="Sieprawska-Lupa M."/>
            <person name="Takai K."/>
            <person name="Miyazaki J."/>
            <person name="Whitman W."/>
            <person name="Woyke T.J."/>
        </authorList>
    </citation>
    <scope>NUCLEOTIDE SEQUENCE [LARGE SCALE GENOMIC DNA]</scope>
    <source>
        <strain evidence="2 3">Mc-S-70</strain>
    </source>
</reference>
<feature type="domain" description="NAD/GMP synthase" evidence="1">
    <location>
        <begin position="57"/>
        <end position="118"/>
    </location>
</feature>
<dbReference type="PANTHER" id="PTHR43169:SF1">
    <property type="entry name" value="ATPASE, PP-LOOP SUPERFAMILY-RELATED"/>
    <property type="match status" value="1"/>
</dbReference>
<sequence length="253" mass="29200">MEEIIKEIRLNTSKKALKLIKEKNLIDLDVYDNLMNLLNRRIKGEKFYRFDVRHKPTCVVAFSGGVDSSASAIISKSIFDVVGVTVYSKYIMHEEVKNHIKNLSKKLDIKHEFIDINMDEIAKDVEDGRYHPCGRCHKAVEEAVINYAKNKGIKFVIFGDLLSVGYLSIIPMDDGLIRINMPAFLSLTKNENRKILRQNNIEIKLPYGCPLVKKAHKHRHMKKFTIQRILREVRAQVVDKDEGLKNILDILNL</sequence>
<dbReference type="InterPro" id="IPR022310">
    <property type="entry name" value="NAD/GMP_synthase"/>
</dbReference>
<dbReference type="EMBL" id="AGJL01000017">
    <property type="protein sequence ID" value="EHP87083.1"/>
    <property type="molecule type" value="Genomic_DNA"/>
</dbReference>
<dbReference type="PANTHER" id="PTHR43169">
    <property type="entry name" value="EXSB FAMILY PROTEIN"/>
    <property type="match status" value="1"/>
</dbReference>
<dbReference type="STRING" id="647171.MetfoDRAFT_0841"/>